<protein>
    <submittedName>
        <fullName evidence="5">Helix-turn-helix protein</fullName>
    </submittedName>
</protein>
<proteinExistence type="predicted"/>
<evidence type="ECO:0000256" key="3">
    <source>
        <dbReference type="ARBA" id="ARBA00023163"/>
    </source>
</evidence>
<dbReference type="CDD" id="cd06529">
    <property type="entry name" value="S24_LexA-like"/>
    <property type="match status" value="1"/>
</dbReference>
<dbReference type="InterPro" id="IPR039418">
    <property type="entry name" value="LexA-like"/>
</dbReference>
<evidence type="ECO:0000256" key="1">
    <source>
        <dbReference type="ARBA" id="ARBA00023015"/>
    </source>
</evidence>
<dbReference type="CDD" id="cd00093">
    <property type="entry name" value="HTH_XRE"/>
    <property type="match status" value="1"/>
</dbReference>
<dbReference type="InterPro" id="IPR036286">
    <property type="entry name" value="LexA/Signal_pep-like_sf"/>
</dbReference>
<dbReference type="Proteomes" id="UP000316905">
    <property type="component" value="Unassembled WGS sequence"/>
</dbReference>
<keyword evidence="6" id="KW-1185">Reference proteome</keyword>
<dbReference type="PANTHER" id="PTHR40661">
    <property type="match status" value="1"/>
</dbReference>
<keyword evidence="1" id="KW-0805">Transcription regulation</keyword>
<dbReference type="SMART" id="SM00530">
    <property type="entry name" value="HTH_XRE"/>
    <property type="match status" value="1"/>
</dbReference>
<name>A0A562PUK5_9PSED</name>
<keyword evidence="3" id="KW-0804">Transcription</keyword>
<gene>
    <name evidence="5" type="ORF">IQ22_04236</name>
</gene>
<dbReference type="Gene3D" id="2.10.109.10">
    <property type="entry name" value="Umud Fragment, subunit A"/>
    <property type="match status" value="1"/>
</dbReference>
<evidence type="ECO:0000259" key="4">
    <source>
        <dbReference type="PROSITE" id="PS50943"/>
    </source>
</evidence>
<keyword evidence="2" id="KW-0238">DNA-binding</keyword>
<feature type="domain" description="HTH cro/C1-type" evidence="4">
    <location>
        <begin position="33"/>
        <end position="80"/>
    </location>
</feature>
<dbReference type="GO" id="GO:0003677">
    <property type="term" value="F:DNA binding"/>
    <property type="evidence" value="ECO:0007669"/>
    <property type="project" value="UniProtKB-KW"/>
</dbReference>
<dbReference type="InterPro" id="IPR015927">
    <property type="entry name" value="Peptidase_S24_S26A/B/C"/>
</dbReference>
<organism evidence="5 6">
    <name type="scientific">Pseudomonas duriflava</name>
    <dbReference type="NCBI Taxonomy" id="459528"/>
    <lineage>
        <taxon>Bacteria</taxon>
        <taxon>Pseudomonadati</taxon>
        <taxon>Pseudomonadota</taxon>
        <taxon>Gammaproteobacteria</taxon>
        <taxon>Pseudomonadales</taxon>
        <taxon>Pseudomonadaceae</taxon>
        <taxon>Pseudomonas</taxon>
    </lineage>
</organism>
<reference evidence="5 6" key="1">
    <citation type="journal article" date="2015" name="Stand. Genomic Sci.">
        <title>Genomic Encyclopedia of Bacterial and Archaeal Type Strains, Phase III: the genomes of soil and plant-associated and newly described type strains.</title>
        <authorList>
            <person name="Whitman W.B."/>
            <person name="Woyke T."/>
            <person name="Klenk H.P."/>
            <person name="Zhou Y."/>
            <person name="Lilburn T.G."/>
            <person name="Beck B.J."/>
            <person name="De Vos P."/>
            <person name="Vandamme P."/>
            <person name="Eisen J.A."/>
            <person name="Garrity G."/>
            <person name="Hugenholtz P."/>
            <person name="Kyrpides N.C."/>
        </authorList>
    </citation>
    <scope>NUCLEOTIDE SEQUENCE [LARGE SCALE GENOMIC DNA]</scope>
    <source>
        <strain evidence="5 6">CGMCC 1.6858</strain>
    </source>
</reference>
<evidence type="ECO:0000313" key="6">
    <source>
        <dbReference type="Proteomes" id="UP000316905"/>
    </source>
</evidence>
<dbReference type="InterPro" id="IPR010982">
    <property type="entry name" value="Lambda_DNA-bd_dom_sf"/>
</dbReference>
<evidence type="ECO:0000256" key="2">
    <source>
        <dbReference type="ARBA" id="ARBA00023125"/>
    </source>
</evidence>
<dbReference type="PROSITE" id="PS50943">
    <property type="entry name" value="HTH_CROC1"/>
    <property type="match status" value="1"/>
</dbReference>
<comment type="caution">
    <text evidence="5">The sequence shown here is derived from an EMBL/GenBank/DDBJ whole genome shotgun (WGS) entry which is preliminary data.</text>
</comment>
<dbReference type="EMBL" id="VLKY01000021">
    <property type="protein sequence ID" value="TWI48043.1"/>
    <property type="molecule type" value="Genomic_DNA"/>
</dbReference>
<dbReference type="PANTHER" id="PTHR40661:SF3">
    <property type="entry name" value="FELS-1 PROPHAGE TRANSCRIPTIONAL REGULATOR"/>
    <property type="match status" value="1"/>
</dbReference>
<dbReference type="Pfam" id="PF01381">
    <property type="entry name" value="HTH_3"/>
    <property type="match status" value="1"/>
</dbReference>
<evidence type="ECO:0000313" key="5">
    <source>
        <dbReference type="EMBL" id="TWI48043.1"/>
    </source>
</evidence>
<dbReference type="InterPro" id="IPR001387">
    <property type="entry name" value="Cro/C1-type_HTH"/>
</dbReference>
<dbReference type="SUPFAM" id="SSF51306">
    <property type="entry name" value="LexA/Signal peptidase"/>
    <property type="match status" value="1"/>
</dbReference>
<sequence length="303" mass="33491">MIAPMNKKRALPPDRLAECQAAHELFLKKKGPLKLSQKKLAEMAGMSAPAVNLYFKGLNPLNAKFAAILAKALQVDVADFSPRLAQEIGAMSAAMRSGLEEPEEPQEATSAADLVSQMLAKHGKNLSEEARQRIADAVTETAETKLVSGDVISANIINPGLVGDEIHIAHYDVRAAMGGGQIASDYAEILRDVRVSESHLRELGVTYDDPNHLKIVTGWGQSMEPTIRHRDPLIVDASVREFTGDGIYLFSWQGLLYIKRLEIADSEHFEMISDNPLHKDKPIRRDETFIQARVLLVWNAHRV</sequence>
<dbReference type="AlphaFoldDB" id="A0A562PUK5"/>
<accession>A0A562PUK5</accession>
<dbReference type="SUPFAM" id="SSF47413">
    <property type="entry name" value="lambda repressor-like DNA-binding domains"/>
    <property type="match status" value="1"/>
</dbReference>
<dbReference type="Pfam" id="PF00717">
    <property type="entry name" value="Peptidase_S24"/>
    <property type="match status" value="1"/>
</dbReference>
<dbReference type="Gene3D" id="1.10.260.40">
    <property type="entry name" value="lambda repressor-like DNA-binding domains"/>
    <property type="match status" value="1"/>
</dbReference>